<keyword evidence="1" id="KW-1133">Transmembrane helix</keyword>
<gene>
    <name evidence="2" type="ORF">H7F49_16525</name>
</gene>
<organism evidence="2 3">
    <name type="scientific">Novosphingobium aerophilum</name>
    <dbReference type="NCBI Taxonomy" id="2839843"/>
    <lineage>
        <taxon>Bacteria</taxon>
        <taxon>Pseudomonadati</taxon>
        <taxon>Pseudomonadota</taxon>
        <taxon>Alphaproteobacteria</taxon>
        <taxon>Sphingomonadales</taxon>
        <taxon>Sphingomonadaceae</taxon>
        <taxon>Novosphingobium</taxon>
    </lineage>
</organism>
<proteinExistence type="predicted"/>
<accession>A0A7X1FAA3</accession>
<feature type="transmembrane region" description="Helical" evidence="1">
    <location>
        <begin position="71"/>
        <end position="90"/>
    </location>
</feature>
<keyword evidence="1" id="KW-0812">Transmembrane</keyword>
<sequence length="119" mass="13073">MGRGLMARCPRCGEARLFRRWLRPHDACPRCAVDWTPQTADDFPAYISILLTGHLLAPVIIALVAEWDLGPGLLAAIILPLAAVLMLGLLQPAKGAVIALQWWHGLNGFRRERGGDQRA</sequence>
<dbReference type="EMBL" id="JACLAU010000042">
    <property type="protein sequence ID" value="MBC2653293.1"/>
    <property type="molecule type" value="Genomic_DNA"/>
</dbReference>
<dbReference type="Pfam" id="PF06170">
    <property type="entry name" value="DUF983"/>
    <property type="match status" value="1"/>
</dbReference>
<protein>
    <submittedName>
        <fullName evidence="2">DUF983 domain-containing protein</fullName>
    </submittedName>
</protein>
<reference evidence="2 3" key="1">
    <citation type="submission" date="2020-08" db="EMBL/GenBank/DDBJ databases">
        <title>The genome sequence of Novosphingobium flavum 4Y4.</title>
        <authorList>
            <person name="Liu Y."/>
        </authorList>
    </citation>
    <scope>NUCLEOTIDE SEQUENCE [LARGE SCALE GENOMIC DNA]</scope>
    <source>
        <strain evidence="2 3">4Y4</strain>
    </source>
</reference>
<evidence type="ECO:0000256" key="1">
    <source>
        <dbReference type="SAM" id="Phobius"/>
    </source>
</evidence>
<name>A0A7X1FAA3_9SPHN</name>
<feature type="transmembrane region" description="Helical" evidence="1">
    <location>
        <begin position="45"/>
        <end position="65"/>
    </location>
</feature>
<keyword evidence="3" id="KW-1185">Reference proteome</keyword>
<dbReference type="InterPro" id="IPR009325">
    <property type="entry name" value="DUF983"/>
</dbReference>
<keyword evidence="1" id="KW-0472">Membrane</keyword>
<comment type="caution">
    <text evidence="2">The sequence shown here is derived from an EMBL/GenBank/DDBJ whole genome shotgun (WGS) entry which is preliminary data.</text>
</comment>
<dbReference type="AlphaFoldDB" id="A0A7X1FAA3"/>
<evidence type="ECO:0000313" key="3">
    <source>
        <dbReference type="Proteomes" id="UP000520156"/>
    </source>
</evidence>
<evidence type="ECO:0000313" key="2">
    <source>
        <dbReference type="EMBL" id="MBC2653293.1"/>
    </source>
</evidence>
<dbReference type="Proteomes" id="UP000520156">
    <property type="component" value="Unassembled WGS sequence"/>
</dbReference>